<dbReference type="InterPro" id="IPR028356">
    <property type="entry name" value="UDPglc_DH_euk"/>
</dbReference>
<dbReference type="InterPro" id="IPR036291">
    <property type="entry name" value="NAD(P)-bd_dom_sf"/>
</dbReference>
<comment type="caution">
    <text evidence="12">The sequence shown here is derived from an EMBL/GenBank/DDBJ whole genome shotgun (WGS) entry which is preliminary data.</text>
</comment>
<keyword evidence="5 9" id="KW-0520">NAD</keyword>
<organism evidence="12 13">
    <name type="scientific">Neoarthrinium moseri</name>
    <dbReference type="NCBI Taxonomy" id="1658444"/>
    <lineage>
        <taxon>Eukaryota</taxon>
        <taxon>Fungi</taxon>
        <taxon>Dikarya</taxon>
        <taxon>Ascomycota</taxon>
        <taxon>Pezizomycotina</taxon>
        <taxon>Sordariomycetes</taxon>
        <taxon>Xylariomycetidae</taxon>
        <taxon>Amphisphaeriales</taxon>
        <taxon>Apiosporaceae</taxon>
        <taxon>Neoarthrinium</taxon>
    </lineage>
</organism>
<dbReference type="InterPro" id="IPR036220">
    <property type="entry name" value="UDP-Glc/GDP-Man_DH_C_sf"/>
</dbReference>
<dbReference type="NCBIfam" id="TIGR03026">
    <property type="entry name" value="NDP-sugDHase"/>
    <property type="match status" value="1"/>
</dbReference>
<comment type="pathway">
    <text evidence="1">Nucleotide-sugar biosynthesis; UDP-alpha-D-glucuronate biosynthesis; UDP-alpha-D-glucuronate from UDP-alpha-D-glucose: step 1/1.</text>
</comment>
<feature type="compositionally biased region" description="Low complexity" evidence="10">
    <location>
        <begin position="498"/>
        <end position="508"/>
    </location>
</feature>
<feature type="region of interest" description="Disordered" evidence="10">
    <location>
        <begin position="498"/>
        <end position="522"/>
    </location>
</feature>
<dbReference type="GO" id="GO:0005634">
    <property type="term" value="C:nucleus"/>
    <property type="evidence" value="ECO:0007669"/>
    <property type="project" value="TreeGrafter"/>
</dbReference>
<dbReference type="Pfam" id="PF00984">
    <property type="entry name" value="UDPG_MGDP_dh"/>
    <property type="match status" value="1"/>
</dbReference>
<dbReference type="GO" id="GO:0006024">
    <property type="term" value="P:glycosaminoglycan biosynthetic process"/>
    <property type="evidence" value="ECO:0007669"/>
    <property type="project" value="TreeGrafter"/>
</dbReference>
<evidence type="ECO:0000256" key="7">
    <source>
        <dbReference type="PIRSR" id="PIRSR500134-1"/>
    </source>
</evidence>
<evidence type="ECO:0000256" key="4">
    <source>
        <dbReference type="ARBA" id="ARBA00023002"/>
    </source>
</evidence>
<protein>
    <recommendedName>
        <fullName evidence="3">UDP-glucose 6-dehydrogenase</fullName>
        <ecNumber evidence="3">1.1.1.22</ecNumber>
    </recommendedName>
</protein>
<dbReference type="InterPro" id="IPR017476">
    <property type="entry name" value="UDP-Glc/GDP-Man"/>
</dbReference>
<dbReference type="Gene3D" id="1.20.5.100">
    <property type="entry name" value="Cytochrome c1, transmembrane anchor, C-terminal"/>
    <property type="match status" value="1"/>
</dbReference>
<feature type="domain" description="UDP-glucose/GDP-mannose dehydrogenase C-terminal" evidence="11">
    <location>
        <begin position="343"/>
        <end position="444"/>
    </location>
</feature>
<dbReference type="GO" id="GO:0003979">
    <property type="term" value="F:UDP-glucose 6-dehydrogenase activity"/>
    <property type="evidence" value="ECO:0007669"/>
    <property type="project" value="UniProtKB-EC"/>
</dbReference>
<feature type="binding site" evidence="9">
    <location>
        <position position="357"/>
    </location>
    <ligand>
        <name>NAD(+)</name>
        <dbReference type="ChEBI" id="CHEBI:57540"/>
    </ligand>
</feature>
<dbReference type="GO" id="GO:0051287">
    <property type="term" value="F:NAD binding"/>
    <property type="evidence" value="ECO:0007669"/>
    <property type="project" value="InterPro"/>
</dbReference>
<feature type="binding site" evidence="9">
    <location>
        <position position="40"/>
    </location>
    <ligand>
        <name>NAD(+)</name>
        <dbReference type="ChEBI" id="CHEBI:57540"/>
    </ligand>
</feature>
<feature type="region of interest" description="Disordered" evidence="10">
    <location>
        <begin position="441"/>
        <end position="462"/>
    </location>
</feature>
<dbReference type="SUPFAM" id="SSF48179">
    <property type="entry name" value="6-phosphogluconate dehydrogenase C-terminal domain-like"/>
    <property type="match status" value="1"/>
</dbReference>
<evidence type="ECO:0000256" key="5">
    <source>
        <dbReference type="ARBA" id="ARBA00023027"/>
    </source>
</evidence>
<dbReference type="Proteomes" id="UP000829685">
    <property type="component" value="Unassembled WGS sequence"/>
</dbReference>
<dbReference type="EC" id="1.1.1.22" evidence="3"/>
<feature type="binding site" evidence="8">
    <location>
        <position position="350"/>
    </location>
    <ligand>
        <name>substrate</name>
    </ligand>
</feature>
<feature type="binding site" evidence="9">
    <location>
        <position position="142"/>
    </location>
    <ligand>
        <name>NAD(+)</name>
        <dbReference type="ChEBI" id="CHEBI:57540"/>
    </ligand>
</feature>
<evidence type="ECO:0000313" key="13">
    <source>
        <dbReference type="Proteomes" id="UP000829685"/>
    </source>
</evidence>
<feature type="binding site" evidence="9">
    <location>
        <position position="290"/>
    </location>
    <ligand>
        <name>NAD(+)</name>
        <dbReference type="ChEBI" id="CHEBI:57540"/>
    </ligand>
</feature>
<evidence type="ECO:0000313" key="12">
    <source>
        <dbReference type="EMBL" id="KAI1872480.1"/>
    </source>
</evidence>
<feature type="binding site" evidence="8">
    <location>
        <position position="231"/>
    </location>
    <ligand>
        <name>substrate</name>
    </ligand>
</feature>
<dbReference type="FunFam" id="3.40.50.720:FF:000032">
    <property type="entry name" value="UDP-glucose 6-dehydrogenase"/>
    <property type="match status" value="1"/>
</dbReference>
<dbReference type="SUPFAM" id="SSF52413">
    <property type="entry name" value="UDP-glucose/GDP-mannose dehydrogenase C-terminal domain"/>
    <property type="match status" value="1"/>
</dbReference>
<dbReference type="PANTHER" id="PTHR11374">
    <property type="entry name" value="UDP-GLUCOSE DEHYDROGENASE/UDP-MANNAC DEHYDROGENASE"/>
    <property type="match status" value="1"/>
</dbReference>
<dbReference type="AlphaFoldDB" id="A0A9Q0AR85"/>
<proteinExistence type="inferred from homology"/>
<feature type="binding site" evidence="9">
    <location>
        <position position="102"/>
    </location>
    <ligand>
        <name>NAD(+)</name>
        <dbReference type="ChEBI" id="CHEBI:57540"/>
    </ligand>
</feature>
<dbReference type="InterPro" id="IPR008927">
    <property type="entry name" value="6-PGluconate_DH-like_C_sf"/>
</dbReference>
<evidence type="ECO:0000256" key="8">
    <source>
        <dbReference type="PIRSR" id="PIRSR500134-2"/>
    </source>
</evidence>
<dbReference type="PIRSF" id="PIRSF500134">
    <property type="entry name" value="UDPglc_DH_bac"/>
    <property type="match status" value="1"/>
</dbReference>
<name>A0A9Q0AR85_9PEZI</name>
<dbReference type="SUPFAM" id="SSF51735">
    <property type="entry name" value="NAD(P)-binding Rossmann-fold domains"/>
    <property type="match status" value="1"/>
</dbReference>
<dbReference type="GO" id="GO:0000271">
    <property type="term" value="P:polysaccharide biosynthetic process"/>
    <property type="evidence" value="ECO:0007669"/>
    <property type="project" value="InterPro"/>
</dbReference>
<dbReference type="InterPro" id="IPR014027">
    <property type="entry name" value="UDP-Glc/GDP-Man_DH_C"/>
</dbReference>
<feature type="active site" description="Nucleophile" evidence="7">
    <location>
        <position position="287"/>
    </location>
</feature>
<dbReference type="InterPro" id="IPR001732">
    <property type="entry name" value="UDP-Glc/GDP-Man_DH_N"/>
</dbReference>
<dbReference type="SMART" id="SM00984">
    <property type="entry name" value="UDPG_MGDP_dh_C"/>
    <property type="match status" value="1"/>
</dbReference>
<dbReference type="InterPro" id="IPR014026">
    <property type="entry name" value="UDP-Glc/GDP-Man_DH_dimer"/>
</dbReference>
<comment type="catalytic activity">
    <reaction evidence="6">
        <text>UDP-alpha-D-glucose + 2 NAD(+) + H2O = UDP-alpha-D-glucuronate + 2 NADH + 3 H(+)</text>
        <dbReference type="Rhea" id="RHEA:23596"/>
        <dbReference type="ChEBI" id="CHEBI:15377"/>
        <dbReference type="ChEBI" id="CHEBI:15378"/>
        <dbReference type="ChEBI" id="CHEBI:57540"/>
        <dbReference type="ChEBI" id="CHEBI:57945"/>
        <dbReference type="ChEBI" id="CHEBI:58052"/>
        <dbReference type="ChEBI" id="CHEBI:58885"/>
        <dbReference type="EC" id="1.1.1.22"/>
    </reaction>
</comment>
<feature type="binding site" evidence="9">
    <location>
        <position position="45"/>
    </location>
    <ligand>
        <name>NAD(+)</name>
        <dbReference type="ChEBI" id="CHEBI:57540"/>
    </ligand>
</feature>
<evidence type="ECO:0000256" key="1">
    <source>
        <dbReference type="ARBA" id="ARBA00004701"/>
    </source>
</evidence>
<dbReference type="PANTHER" id="PTHR11374:SF3">
    <property type="entry name" value="UDP-GLUCOSE 6-DEHYDROGENASE"/>
    <property type="match status" value="1"/>
</dbReference>
<keyword evidence="4" id="KW-0560">Oxidoreductase</keyword>
<dbReference type="Pfam" id="PF03720">
    <property type="entry name" value="UDPG_MGDP_dh_C"/>
    <property type="match status" value="1"/>
</dbReference>
<sequence length="594" mass="63669">MIESQRSISHICFIGAGYVGGPTAAVLARECPHVQVTVVDRNAERIKAWKSDVLPVSEPSLLDVVRGPRDGLNAEKRRNLHFTTDLEGSIQAADTIMVAVDTPTKSRGTGAGYSLDIGRLEEVAMSIAQYATSDKIVVEKSTVPVGTGHTISNILMDNSRVGVNFEVLSNPEFLAEGTAICDLLSPDRVLIGSSDTKSGLSAAQALADVYATWVPRSRIITINLFSSELSKLAANAMLAQRVSSANALSLVCEATGANIDQVMHAVGSDSRIGPHMLRSSFGFGGSCFKKDILSLVYLCKSLHLDDVASYWQSISDINETQKSRAVSRIVSRFNNSMGGKKVAVLGFAFKEGTGDTRESCSIDLVKGLLHEGALVNIYDPYVDKSQILKDLGFGEESSGGSVKICQSGEEACEHTVAVLVATNWDMFRVNPKALMNGVKSSYDDTNGEKEASSKARGVPYGNGSTSCSATGPLYASNGIDSTTEIMTDNCVSINSLENSSESNGSSMETLEDNPTPISTPELDPVRYNEPSTGPRLNGINDGDIPPVSLDWAHVAKAMKYPRIVFGSSRCLDRDVLVSMGFDVELIGRNKRKRN</sequence>
<feature type="binding site" evidence="8">
    <location>
        <begin position="173"/>
        <end position="176"/>
    </location>
    <ligand>
        <name>substrate</name>
    </ligand>
</feature>
<dbReference type="EMBL" id="JAFIMR010000011">
    <property type="protein sequence ID" value="KAI1872480.1"/>
    <property type="molecule type" value="Genomic_DNA"/>
</dbReference>
<comment type="similarity">
    <text evidence="2">Belongs to the UDP-glucose/GDP-mannose dehydrogenase family.</text>
</comment>
<dbReference type="Pfam" id="PF03721">
    <property type="entry name" value="UDPG_MGDP_dh_N"/>
    <property type="match status" value="1"/>
</dbReference>
<feature type="binding site" evidence="8">
    <location>
        <position position="284"/>
    </location>
    <ligand>
        <name>substrate</name>
    </ligand>
</feature>
<feature type="binding site" evidence="9">
    <location>
        <position position="176"/>
    </location>
    <ligand>
        <name>NAD(+)</name>
        <dbReference type="ChEBI" id="CHEBI:57540"/>
    </ligand>
</feature>
<evidence type="ECO:0000256" key="3">
    <source>
        <dbReference type="ARBA" id="ARBA00012954"/>
    </source>
</evidence>
<evidence type="ECO:0000256" key="10">
    <source>
        <dbReference type="SAM" id="MobiDB-lite"/>
    </source>
</evidence>
<evidence type="ECO:0000256" key="9">
    <source>
        <dbReference type="PIRSR" id="PIRSR500134-3"/>
    </source>
</evidence>
<dbReference type="PIRSF" id="PIRSF000124">
    <property type="entry name" value="UDPglc_GDPman_dh"/>
    <property type="match status" value="1"/>
</dbReference>
<gene>
    <name evidence="12" type="ORF">JX265_005360</name>
</gene>
<accession>A0A9Q0AR85</accession>
<evidence type="ECO:0000256" key="6">
    <source>
        <dbReference type="ARBA" id="ARBA00047473"/>
    </source>
</evidence>
<dbReference type="Gene3D" id="3.40.50.720">
    <property type="entry name" value="NAD(P)-binding Rossmann-like Domain"/>
    <property type="match status" value="2"/>
</dbReference>
<dbReference type="InterPro" id="IPR028357">
    <property type="entry name" value="UDPglc_DH_bac"/>
</dbReference>
<evidence type="ECO:0000256" key="2">
    <source>
        <dbReference type="ARBA" id="ARBA00006601"/>
    </source>
</evidence>
<reference evidence="12" key="1">
    <citation type="submission" date="2021-03" db="EMBL/GenBank/DDBJ databases">
        <title>Revisited historic fungal species revealed as producer of novel bioactive compounds through whole genome sequencing and comparative genomics.</title>
        <authorList>
            <person name="Vignolle G.A."/>
            <person name="Hochenegger N."/>
            <person name="Mach R.L."/>
            <person name="Mach-Aigner A.R."/>
            <person name="Javad Rahimi M."/>
            <person name="Salim K.A."/>
            <person name="Chan C.M."/>
            <person name="Lim L.B.L."/>
            <person name="Cai F."/>
            <person name="Druzhinina I.S."/>
            <person name="U'Ren J.M."/>
            <person name="Derntl C."/>
        </authorList>
    </citation>
    <scope>NUCLEOTIDE SEQUENCE</scope>
    <source>
        <strain evidence="12">TUCIM 5799</strain>
    </source>
</reference>
<evidence type="ECO:0000259" key="11">
    <source>
        <dbReference type="SMART" id="SM00984"/>
    </source>
</evidence>
<keyword evidence="13" id="KW-1185">Reference proteome</keyword>